<dbReference type="PANTHER" id="PTHR30133">
    <property type="entry name" value="CATIONIC AMINO ACID TRANSPORTER, MEMBRANE COMPONENT"/>
    <property type="match status" value="1"/>
</dbReference>
<dbReference type="NCBIfam" id="TIGR01726">
    <property type="entry name" value="HEQRo_perm_3TM"/>
    <property type="match status" value="1"/>
</dbReference>
<feature type="transmembrane region" description="Helical" evidence="9">
    <location>
        <begin position="55"/>
        <end position="77"/>
    </location>
</feature>
<sequence>MALSSEQFAGYMRQMAGGALITIELFAASFALALLFGTLIGIVTQTRNPVVRALWKTYASIFTGVPSLLVIFLVYYGGSAMMTALFGRAKPFEVTPFGAGLVSLTIVYAAYVADLVHGAVQNLPRGQFEAAAALAIRPRHAWIYVILPQLARLALPGLINVWLVMLKDTPLVSLAGLNDIVAHSKLAAGATKEPFVFFVIASLFFIAFSWVSLAATRRLEMRLASGMAEVKS</sequence>
<keyword evidence="3 9" id="KW-0813">Transport</keyword>
<dbReference type="GO" id="GO:0043190">
    <property type="term" value="C:ATP-binding cassette (ABC) transporter complex"/>
    <property type="evidence" value="ECO:0007669"/>
    <property type="project" value="InterPro"/>
</dbReference>
<keyword evidence="5" id="KW-0997">Cell inner membrane</keyword>
<dbReference type="Pfam" id="PF00528">
    <property type="entry name" value="BPD_transp_1"/>
    <property type="match status" value="1"/>
</dbReference>
<keyword evidence="8 9" id="KW-0472">Membrane</keyword>
<gene>
    <name evidence="11" type="ORF">ABS361_18375</name>
</gene>
<evidence type="ECO:0000256" key="7">
    <source>
        <dbReference type="ARBA" id="ARBA00022989"/>
    </source>
</evidence>
<name>A0AAU7X7A8_9HYPH</name>
<keyword evidence="7 9" id="KW-1133">Transmembrane helix</keyword>
<evidence type="ECO:0000256" key="6">
    <source>
        <dbReference type="ARBA" id="ARBA00022692"/>
    </source>
</evidence>
<evidence type="ECO:0000256" key="2">
    <source>
        <dbReference type="ARBA" id="ARBA00010072"/>
    </source>
</evidence>
<dbReference type="Gene3D" id="1.10.3720.10">
    <property type="entry name" value="MetI-like"/>
    <property type="match status" value="1"/>
</dbReference>
<evidence type="ECO:0000313" key="11">
    <source>
        <dbReference type="EMBL" id="XBY43999.1"/>
    </source>
</evidence>
<dbReference type="InterPro" id="IPR051613">
    <property type="entry name" value="ABC_transp_permease_HisMQ"/>
</dbReference>
<evidence type="ECO:0000256" key="9">
    <source>
        <dbReference type="RuleBase" id="RU363032"/>
    </source>
</evidence>
<dbReference type="KEGG" id="mflg:ABS361_18375"/>
<dbReference type="GO" id="GO:0022857">
    <property type="term" value="F:transmembrane transporter activity"/>
    <property type="evidence" value="ECO:0007669"/>
    <property type="project" value="InterPro"/>
</dbReference>
<feature type="transmembrane region" description="Helical" evidence="9">
    <location>
        <begin position="20"/>
        <end position="43"/>
    </location>
</feature>
<evidence type="ECO:0000256" key="1">
    <source>
        <dbReference type="ARBA" id="ARBA00004429"/>
    </source>
</evidence>
<accession>A0AAU7X7A8</accession>
<protein>
    <submittedName>
        <fullName evidence="11">ABC transporter permease subunit</fullName>
    </submittedName>
</protein>
<keyword evidence="6 9" id="KW-0812">Transmembrane</keyword>
<dbReference type="InterPro" id="IPR035906">
    <property type="entry name" value="MetI-like_sf"/>
</dbReference>
<keyword evidence="4" id="KW-1003">Cell membrane</keyword>
<dbReference type="EMBL" id="CP158568">
    <property type="protein sequence ID" value="XBY43999.1"/>
    <property type="molecule type" value="Genomic_DNA"/>
</dbReference>
<evidence type="ECO:0000256" key="8">
    <source>
        <dbReference type="ARBA" id="ARBA00023136"/>
    </source>
</evidence>
<feature type="domain" description="ABC transmembrane type-1" evidence="10">
    <location>
        <begin position="19"/>
        <end position="209"/>
    </location>
</feature>
<comment type="subcellular location">
    <subcellularLocation>
        <location evidence="1">Cell inner membrane</location>
        <topology evidence="1">Multi-pass membrane protein</topology>
    </subcellularLocation>
    <subcellularLocation>
        <location evidence="9">Cell membrane</location>
        <topology evidence="9">Multi-pass membrane protein</topology>
    </subcellularLocation>
</comment>
<dbReference type="InterPro" id="IPR000515">
    <property type="entry name" value="MetI-like"/>
</dbReference>
<evidence type="ECO:0000256" key="4">
    <source>
        <dbReference type="ARBA" id="ARBA00022475"/>
    </source>
</evidence>
<dbReference type="PROSITE" id="PS50928">
    <property type="entry name" value="ABC_TM1"/>
    <property type="match status" value="1"/>
</dbReference>
<feature type="transmembrane region" description="Helical" evidence="9">
    <location>
        <begin position="195"/>
        <end position="215"/>
    </location>
</feature>
<organism evidence="11">
    <name type="scientific">Methyloraptor flagellatus</name>
    <dbReference type="NCBI Taxonomy" id="3162530"/>
    <lineage>
        <taxon>Bacteria</taxon>
        <taxon>Pseudomonadati</taxon>
        <taxon>Pseudomonadota</taxon>
        <taxon>Alphaproteobacteria</taxon>
        <taxon>Hyphomicrobiales</taxon>
        <taxon>Ancalomicrobiaceae</taxon>
        <taxon>Methyloraptor</taxon>
    </lineage>
</organism>
<feature type="transmembrane region" description="Helical" evidence="9">
    <location>
        <begin position="141"/>
        <end position="165"/>
    </location>
</feature>
<dbReference type="AlphaFoldDB" id="A0AAU7X7A8"/>
<evidence type="ECO:0000259" key="10">
    <source>
        <dbReference type="PROSITE" id="PS50928"/>
    </source>
</evidence>
<dbReference type="RefSeq" id="WP_407049095.1">
    <property type="nucleotide sequence ID" value="NZ_CP158568.1"/>
</dbReference>
<comment type="similarity">
    <text evidence="2">Belongs to the binding-protein-dependent transport system permease family. HisMQ subfamily.</text>
</comment>
<dbReference type="PANTHER" id="PTHR30133:SF2">
    <property type="entry name" value="ARGININE ABC TRANSPORTER PERMEASE PROTEIN ARTQ"/>
    <property type="match status" value="1"/>
</dbReference>
<evidence type="ECO:0000256" key="5">
    <source>
        <dbReference type="ARBA" id="ARBA00022519"/>
    </source>
</evidence>
<dbReference type="InterPro" id="IPR010065">
    <property type="entry name" value="AA_ABC_transptr_permease_3TM"/>
</dbReference>
<proteinExistence type="inferred from homology"/>
<feature type="transmembrane region" description="Helical" evidence="9">
    <location>
        <begin position="97"/>
        <end position="120"/>
    </location>
</feature>
<reference evidence="11" key="1">
    <citation type="submission" date="2024-06" db="EMBL/GenBank/DDBJ databases">
        <title>Methylostella associata gen. nov., sp. nov., a novel Ancalomicrobiaceae-affiliated facultatively methylotrophic bacteria that feed on methanotrophs of the genus Methylococcus.</title>
        <authorList>
            <person name="Saltykova V."/>
            <person name="Danilova O.V."/>
            <person name="Oshkin I.Y."/>
            <person name="Belova S.E."/>
            <person name="Pimenov N.V."/>
            <person name="Dedysh S.N."/>
        </authorList>
    </citation>
    <scope>NUCLEOTIDE SEQUENCE</scope>
    <source>
        <strain evidence="11">S20</strain>
    </source>
</reference>
<evidence type="ECO:0000256" key="3">
    <source>
        <dbReference type="ARBA" id="ARBA00022448"/>
    </source>
</evidence>
<dbReference type="SUPFAM" id="SSF161098">
    <property type="entry name" value="MetI-like"/>
    <property type="match status" value="1"/>
</dbReference>
<dbReference type="CDD" id="cd06261">
    <property type="entry name" value="TM_PBP2"/>
    <property type="match status" value="1"/>
</dbReference>